<dbReference type="AlphaFoldDB" id="A0A6H2H6Q4"/>
<dbReference type="Proteomes" id="UP000502041">
    <property type="component" value="Chromosome"/>
</dbReference>
<protein>
    <submittedName>
        <fullName evidence="1">Uncharacterized protein</fullName>
    </submittedName>
</protein>
<evidence type="ECO:0000313" key="1">
    <source>
        <dbReference type="EMBL" id="QJC55562.1"/>
    </source>
</evidence>
<reference evidence="1 2" key="1">
    <citation type="submission" date="2020-04" db="EMBL/GenBank/DDBJ databases">
        <title>Complete genome of a Psychrophilic, Marine, Gas Vacuolate Bacterium Polaromonas vacuolata KCTC 22033T.</title>
        <authorList>
            <person name="Hwang K."/>
            <person name="Kim K.M."/>
        </authorList>
    </citation>
    <scope>NUCLEOTIDE SEQUENCE [LARGE SCALE GENOMIC DNA]</scope>
    <source>
        <strain evidence="1 2">KCTC 22033</strain>
    </source>
</reference>
<name>A0A6H2H6Q4_9BURK</name>
<proteinExistence type="predicted"/>
<dbReference type="KEGG" id="pvac:HC248_00843"/>
<keyword evidence="2" id="KW-1185">Reference proteome</keyword>
<dbReference type="RefSeq" id="WP_168921410.1">
    <property type="nucleotide sequence ID" value="NZ_CP051461.1"/>
</dbReference>
<gene>
    <name evidence="1" type="ORF">HC248_00843</name>
</gene>
<organism evidence="1 2">
    <name type="scientific">Polaromonas vacuolata</name>
    <dbReference type="NCBI Taxonomy" id="37448"/>
    <lineage>
        <taxon>Bacteria</taxon>
        <taxon>Pseudomonadati</taxon>
        <taxon>Pseudomonadota</taxon>
        <taxon>Betaproteobacteria</taxon>
        <taxon>Burkholderiales</taxon>
        <taxon>Comamonadaceae</taxon>
        <taxon>Polaromonas</taxon>
    </lineage>
</organism>
<dbReference type="EMBL" id="CP051461">
    <property type="protein sequence ID" value="QJC55562.1"/>
    <property type="molecule type" value="Genomic_DNA"/>
</dbReference>
<sequence>MQNIALTSGLIGALISAGLSYWIRASLDRRNLRDAEKRLAYVHFVRISELVAIDVVLRSFIKVYVTEDMVKELAAKDGTFEPSHKISVILAKEIQKLTPEKVEEVPGLSIVPMFLKSQLEALSESKLSAEQLSKLPRETVPTYSLFLKYLSHLHGVVFLWTIVFEEKTATWVTPESIHDQWLSVTKFFEHAKILRSALLSTGAATPAEASTLLQKQVSSYNEGILTKFQHQPQLLAAISEANAIANATKV</sequence>
<accession>A0A6H2H6Q4</accession>
<evidence type="ECO:0000313" key="2">
    <source>
        <dbReference type="Proteomes" id="UP000502041"/>
    </source>
</evidence>